<protein>
    <submittedName>
        <fullName evidence="3">DUF1009 domain-containing protein</fullName>
    </submittedName>
</protein>
<dbReference type="InterPro" id="IPR043167">
    <property type="entry name" value="LpxI_C_sf"/>
</dbReference>
<evidence type="ECO:0000259" key="1">
    <source>
        <dbReference type="Pfam" id="PF06230"/>
    </source>
</evidence>
<proteinExistence type="predicted"/>
<dbReference type="PANTHER" id="PTHR39962">
    <property type="entry name" value="BLL4848 PROTEIN"/>
    <property type="match status" value="1"/>
</dbReference>
<accession>A0A7C3Z317</accession>
<dbReference type="InterPro" id="IPR041255">
    <property type="entry name" value="LpxI_N"/>
</dbReference>
<comment type="caution">
    <text evidence="3">The sequence shown here is derived from an EMBL/GenBank/DDBJ whole genome shotgun (WGS) entry which is preliminary data.</text>
</comment>
<name>A0A7C3Z317_9BACT</name>
<dbReference type="Pfam" id="PF17930">
    <property type="entry name" value="LpxI_N"/>
    <property type="match status" value="1"/>
</dbReference>
<gene>
    <name evidence="3" type="ORF">ENW96_10940</name>
</gene>
<dbReference type="Gene3D" id="3.40.140.80">
    <property type="match status" value="1"/>
</dbReference>
<evidence type="ECO:0000313" key="3">
    <source>
        <dbReference type="EMBL" id="HGF34885.1"/>
    </source>
</evidence>
<feature type="domain" description="LpxI N-terminal" evidence="2">
    <location>
        <begin position="4"/>
        <end position="133"/>
    </location>
</feature>
<dbReference type="InterPro" id="IPR010415">
    <property type="entry name" value="LpxI_C"/>
</dbReference>
<dbReference type="InterPro" id="IPR053174">
    <property type="entry name" value="LpxI"/>
</dbReference>
<dbReference type="PANTHER" id="PTHR39962:SF1">
    <property type="entry name" value="LPXI FAMILY PROTEIN"/>
    <property type="match status" value="1"/>
</dbReference>
<evidence type="ECO:0000259" key="2">
    <source>
        <dbReference type="Pfam" id="PF17930"/>
    </source>
</evidence>
<dbReference type="Gene3D" id="3.40.50.20">
    <property type="match status" value="1"/>
</dbReference>
<dbReference type="AlphaFoldDB" id="A0A7C3Z317"/>
<organism evidence="3">
    <name type="scientific">Desulfobacca acetoxidans</name>
    <dbReference type="NCBI Taxonomy" id="60893"/>
    <lineage>
        <taxon>Bacteria</taxon>
        <taxon>Pseudomonadati</taxon>
        <taxon>Thermodesulfobacteriota</taxon>
        <taxon>Desulfobaccia</taxon>
        <taxon>Desulfobaccales</taxon>
        <taxon>Desulfobaccaceae</taxon>
        <taxon>Desulfobacca</taxon>
    </lineage>
</organism>
<reference evidence="3" key="1">
    <citation type="journal article" date="2020" name="mSystems">
        <title>Genome- and Community-Level Interaction Insights into Carbon Utilization and Element Cycling Functions of Hydrothermarchaeota in Hydrothermal Sediment.</title>
        <authorList>
            <person name="Zhou Z."/>
            <person name="Liu Y."/>
            <person name="Xu W."/>
            <person name="Pan J."/>
            <person name="Luo Z.H."/>
            <person name="Li M."/>
        </authorList>
    </citation>
    <scope>NUCLEOTIDE SEQUENCE [LARGE SCALE GENOMIC DNA]</scope>
    <source>
        <strain evidence="3">SpSt-897</strain>
    </source>
</reference>
<sequence>MPKKIGLIAGKGQFPLLFAEAARRRGFEVVAVAHRGETDPALEGLTRQCHWVYVGQLGKLIRVFKEAGVTRAVMAGGVSRGRLFRDFRPDFRALNLIRRVGPGHDDRLLRGLAAELEGEGITIDSPLLYLEELLAPPGALTRRRPTPQELEDIHYGFRIAKEVGRLDLGQCVVVRRQVVTALEAVEGTDEAIRRGGRLAGPGAVVVKVCKPGQDLRFDLPAVGKNTIAVMAEVGAAVLAMEAGKTLIFDREDMLALANRLKIAIWGITQINGEDRGDGTD</sequence>
<feature type="domain" description="LpxI C-terminal" evidence="1">
    <location>
        <begin position="137"/>
        <end position="265"/>
    </location>
</feature>
<dbReference type="Pfam" id="PF06230">
    <property type="entry name" value="LpxI_C"/>
    <property type="match status" value="1"/>
</dbReference>
<dbReference type="EMBL" id="DTMF01000266">
    <property type="protein sequence ID" value="HGF34885.1"/>
    <property type="molecule type" value="Genomic_DNA"/>
</dbReference>